<dbReference type="EMBL" id="GBXM01009998">
    <property type="protein sequence ID" value="JAH98579.1"/>
    <property type="molecule type" value="Transcribed_RNA"/>
</dbReference>
<reference evidence="2" key="2">
    <citation type="journal article" date="2015" name="Fish Shellfish Immunol.">
        <title>Early steps in the European eel (Anguilla anguilla)-Vibrio vulnificus interaction in the gills: Role of the RtxA13 toxin.</title>
        <authorList>
            <person name="Callol A."/>
            <person name="Pajuelo D."/>
            <person name="Ebbesson L."/>
            <person name="Teles M."/>
            <person name="MacKenzie S."/>
            <person name="Amaro C."/>
        </authorList>
    </citation>
    <scope>NUCLEOTIDE SEQUENCE</scope>
</reference>
<accession>A0A0E9X7J0</accession>
<dbReference type="AlphaFoldDB" id="A0A0E9X7J0"/>
<reference evidence="2" key="1">
    <citation type="submission" date="2014-11" db="EMBL/GenBank/DDBJ databases">
        <authorList>
            <person name="Amaro Gonzalez C."/>
        </authorList>
    </citation>
    <scope>NUCLEOTIDE SEQUENCE</scope>
</reference>
<evidence type="ECO:0000313" key="2">
    <source>
        <dbReference type="EMBL" id="JAH98579.1"/>
    </source>
</evidence>
<protein>
    <submittedName>
        <fullName evidence="2">Uncharacterized protein</fullName>
    </submittedName>
</protein>
<feature type="compositionally biased region" description="Polar residues" evidence="1">
    <location>
        <begin position="14"/>
        <end position="28"/>
    </location>
</feature>
<proteinExistence type="predicted"/>
<organism evidence="2">
    <name type="scientific">Anguilla anguilla</name>
    <name type="common">European freshwater eel</name>
    <name type="synonym">Muraena anguilla</name>
    <dbReference type="NCBI Taxonomy" id="7936"/>
    <lineage>
        <taxon>Eukaryota</taxon>
        <taxon>Metazoa</taxon>
        <taxon>Chordata</taxon>
        <taxon>Craniata</taxon>
        <taxon>Vertebrata</taxon>
        <taxon>Euteleostomi</taxon>
        <taxon>Actinopterygii</taxon>
        <taxon>Neopterygii</taxon>
        <taxon>Teleostei</taxon>
        <taxon>Anguilliformes</taxon>
        <taxon>Anguillidae</taxon>
        <taxon>Anguilla</taxon>
    </lineage>
</organism>
<evidence type="ECO:0000256" key="1">
    <source>
        <dbReference type="SAM" id="MobiDB-lite"/>
    </source>
</evidence>
<name>A0A0E9X7J0_ANGAN</name>
<feature type="region of interest" description="Disordered" evidence="1">
    <location>
        <begin position="1"/>
        <end position="28"/>
    </location>
</feature>
<sequence length="28" mass="3173">MYLRSDVTPYTLASGHNNSTFQVKNSIQ</sequence>